<sequence length="359" mass="38291">MTKHDYPELKTRCLNIGSIRLEFSFVDNSDLVGAALAWDGRRISSDKAKPGLAPTGTSPRSDQFDKELGKSDISLVDSAPGEGTLDADTTPKANPVIPASVIPPITLDELPSTSEHGTEAFTSPSSGPTIGLDAQTKPISNPGLQVPPSPTMTFDPPAPVIEAQEQCLSTSTRTSLMPPPPPPPAPRASPRASLRPPPSAAASLRVPPGSRLTTSTLPVLPLPGKPQRSSRPVILEPGHSPLDWAALTSNPRNNLRGANLPPTLIRVTPSMLKQYNGRKGRDAWTSYQGKVYNITPFVPFHPGGKGELLRGAGKDSEKLFAEIHPWVNWDGMLAECMVGILVSEHVASDKQDGKLDEMD</sequence>
<dbReference type="InterPro" id="IPR036400">
    <property type="entry name" value="Cyt_B5-like_heme/steroid_sf"/>
</dbReference>
<dbReference type="OrthoDB" id="432299at2759"/>
<keyword evidence="3 4" id="KW-0408">Iron</keyword>
<dbReference type="Proteomes" id="UP000002035">
    <property type="component" value="Unassembled WGS sequence"/>
</dbReference>
<dbReference type="VEuPathDB" id="FungiDB:MCYG_02503"/>
<feature type="region of interest" description="Disordered" evidence="5">
    <location>
        <begin position="112"/>
        <end position="145"/>
    </location>
</feature>
<dbReference type="HOGENOM" id="CLU_046313_0_0_1"/>
<feature type="compositionally biased region" description="Low complexity" evidence="5">
    <location>
        <begin position="188"/>
        <end position="219"/>
    </location>
</feature>
<dbReference type="eggNOG" id="KOG0536">
    <property type="taxonomic scope" value="Eukaryota"/>
</dbReference>
<dbReference type="GO" id="GO:0020037">
    <property type="term" value="F:heme binding"/>
    <property type="evidence" value="ECO:0007669"/>
    <property type="project" value="UniProtKB-UniRule"/>
</dbReference>
<dbReference type="EMBL" id="DS995702">
    <property type="protein sequence ID" value="EEQ29684.1"/>
    <property type="molecule type" value="Genomic_DNA"/>
</dbReference>
<dbReference type="PANTHER" id="PTHR46237:SF1">
    <property type="entry name" value="CYTOCHROME B5 REDUCTASE 4"/>
    <property type="match status" value="1"/>
</dbReference>
<dbReference type="InterPro" id="IPR001199">
    <property type="entry name" value="Cyt_B5-like_heme/steroid-bd"/>
</dbReference>
<dbReference type="PANTHER" id="PTHR46237">
    <property type="entry name" value="CYTOCHROME B5 REDUCTASE 4 FAMILY MEMBER"/>
    <property type="match status" value="1"/>
</dbReference>
<dbReference type="RefSeq" id="XP_002849569.1">
    <property type="nucleotide sequence ID" value="XM_002849523.1"/>
</dbReference>
<feature type="compositionally biased region" description="Polar residues" evidence="5">
    <location>
        <begin position="112"/>
        <end position="128"/>
    </location>
</feature>
<keyword evidence="2 4" id="KW-0479">Metal-binding</keyword>
<dbReference type="FunFam" id="3.10.120.10:FF:000001">
    <property type="entry name" value="Cytochrome b5 reductase 4"/>
    <property type="match status" value="1"/>
</dbReference>
<dbReference type="OMA" id="LDWANHQ"/>
<evidence type="ECO:0000256" key="3">
    <source>
        <dbReference type="ARBA" id="ARBA00023004"/>
    </source>
</evidence>
<dbReference type="PROSITE" id="PS50255">
    <property type="entry name" value="CYTOCHROME_B5_2"/>
    <property type="match status" value="1"/>
</dbReference>
<proteinExistence type="inferred from homology"/>
<feature type="region of interest" description="Disordered" evidence="5">
    <location>
        <begin position="168"/>
        <end position="237"/>
    </location>
</feature>
<evidence type="ECO:0000313" key="7">
    <source>
        <dbReference type="EMBL" id="EEQ29684.1"/>
    </source>
</evidence>
<dbReference type="GO" id="GO:0005737">
    <property type="term" value="C:cytoplasm"/>
    <property type="evidence" value="ECO:0007669"/>
    <property type="project" value="TreeGrafter"/>
</dbReference>
<reference evidence="8" key="1">
    <citation type="journal article" date="2012" name="MBio">
        <title>Comparative genome analysis of Trichophyton rubrum and related dermatophytes reveals candidate genes involved in infection.</title>
        <authorList>
            <person name="Martinez D.A."/>
            <person name="Oliver B.G."/>
            <person name="Graeser Y."/>
            <person name="Goldberg J.M."/>
            <person name="Li W."/>
            <person name="Martinez-Rossi N.M."/>
            <person name="Monod M."/>
            <person name="Shelest E."/>
            <person name="Barton R.C."/>
            <person name="Birch E."/>
            <person name="Brakhage A.A."/>
            <person name="Chen Z."/>
            <person name="Gurr S.J."/>
            <person name="Heiman D."/>
            <person name="Heitman J."/>
            <person name="Kosti I."/>
            <person name="Rossi A."/>
            <person name="Saif S."/>
            <person name="Samalova M."/>
            <person name="Saunders C.W."/>
            <person name="Shea T."/>
            <person name="Summerbell R.C."/>
            <person name="Xu J."/>
            <person name="Young S."/>
            <person name="Zeng Q."/>
            <person name="Birren B.W."/>
            <person name="Cuomo C.A."/>
            <person name="White T.C."/>
        </authorList>
    </citation>
    <scope>NUCLEOTIDE SEQUENCE [LARGE SCALE GENOMIC DNA]</scope>
    <source>
        <strain evidence="8">ATCC MYA-4605 / CBS 113480</strain>
    </source>
</reference>
<dbReference type="InterPro" id="IPR051872">
    <property type="entry name" value="Cytochrome_b5/Flavoprotein_Rdt"/>
</dbReference>
<dbReference type="STRING" id="554155.C5FFZ9"/>
<evidence type="ECO:0000313" key="8">
    <source>
        <dbReference type="Proteomes" id="UP000002035"/>
    </source>
</evidence>
<feature type="compositionally biased region" description="Pro residues" evidence="5">
    <location>
        <begin position="177"/>
        <end position="187"/>
    </location>
</feature>
<accession>C5FFZ9</accession>
<dbReference type="PROSITE" id="PS00191">
    <property type="entry name" value="CYTOCHROME_B5_1"/>
    <property type="match status" value="1"/>
</dbReference>
<comment type="similarity">
    <text evidence="4">Belongs to the cytochrome b5 family.</text>
</comment>
<dbReference type="AlphaFoldDB" id="C5FFZ9"/>
<evidence type="ECO:0000259" key="6">
    <source>
        <dbReference type="PROSITE" id="PS50255"/>
    </source>
</evidence>
<dbReference type="GeneID" id="9222539"/>
<dbReference type="SUPFAM" id="SSF55856">
    <property type="entry name" value="Cytochrome b5-like heme/steroid binding domain"/>
    <property type="match status" value="1"/>
</dbReference>
<evidence type="ECO:0000256" key="1">
    <source>
        <dbReference type="ARBA" id="ARBA00022617"/>
    </source>
</evidence>
<name>C5FFZ9_ARTOC</name>
<organism evidence="7 8">
    <name type="scientific">Arthroderma otae (strain ATCC MYA-4605 / CBS 113480)</name>
    <name type="common">Microsporum canis</name>
    <dbReference type="NCBI Taxonomy" id="554155"/>
    <lineage>
        <taxon>Eukaryota</taxon>
        <taxon>Fungi</taxon>
        <taxon>Dikarya</taxon>
        <taxon>Ascomycota</taxon>
        <taxon>Pezizomycotina</taxon>
        <taxon>Eurotiomycetes</taxon>
        <taxon>Eurotiomycetidae</taxon>
        <taxon>Onygenales</taxon>
        <taxon>Arthrodermataceae</taxon>
        <taxon>Microsporum</taxon>
    </lineage>
</organism>
<protein>
    <submittedName>
        <fullName evidence="7">Cytoplasm protein</fullName>
    </submittedName>
</protein>
<feature type="region of interest" description="Disordered" evidence="5">
    <location>
        <begin position="45"/>
        <end position="99"/>
    </location>
</feature>
<dbReference type="GO" id="GO:0046872">
    <property type="term" value="F:metal ion binding"/>
    <property type="evidence" value="ECO:0007669"/>
    <property type="project" value="UniProtKB-UniRule"/>
</dbReference>
<keyword evidence="1 4" id="KW-0349">Heme</keyword>
<evidence type="ECO:0000256" key="2">
    <source>
        <dbReference type="ARBA" id="ARBA00022723"/>
    </source>
</evidence>
<evidence type="ECO:0000256" key="4">
    <source>
        <dbReference type="RuleBase" id="RU362121"/>
    </source>
</evidence>
<gene>
    <name evidence="7" type="ORF">MCYG_02503</name>
</gene>
<feature type="domain" description="Cytochrome b5 heme-binding" evidence="6">
    <location>
        <begin position="264"/>
        <end position="342"/>
    </location>
</feature>
<dbReference type="GO" id="GO:0004128">
    <property type="term" value="F:cytochrome-b5 reductase activity, acting on NAD(P)H"/>
    <property type="evidence" value="ECO:0007669"/>
    <property type="project" value="TreeGrafter"/>
</dbReference>
<dbReference type="Gene3D" id="3.10.120.10">
    <property type="entry name" value="Cytochrome b5-like heme/steroid binding domain"/>
    <property type="match status" value="1"/>
</dbReference>
<evidence type="ECO:0000256" key="5">
    <source>
        <dbReference type="SAM" id="MobiDB-lite"/>
    </source>
</evidence>
<keyword evidence="8" id="KW-1185">Reference proteome</keyword>
<dbReference type="Pfam" id="PF00173">
    <property type="entry name" value="Cyt-b5"/>
    <property type="match status" value="1"/>
</dbReference>
<dbReference type="InterPro" id="IPR018506">
    <property type="entry name" value="Cyt_B5_heme-BS"/>
</dbReference>
<dbReference type="SMART" id="SM01117">
    <property type="entry name" value="Cyt-b5"/>
    <property type="match status" value="1"/>
</dbReference>